<dbReference type="Proteomes" id="UP000007517">
    <property type="component" value="Chromosome"/>
</dbReference>
<dbReference type="InterPro" id="IPR036291">
    <property type="entry name" value="NAD(P)-bd_dom_sf"/>
</dbReference>
<dbReference type="SMART" id="SM00881">
    <property type="entry name" value="CoA_binding"/>
    <property type="match status" value="1"/>
</dbReference>
<dbReference type="RefSeq" id="WP_014378092.1">
    <property type="nucleotide sequence ID" value="NC_016943.1"/>
</dbReference>
<dbReference type="AlphaFoldDB" id="H6RNS3"/>
<dbReference type="EMBL" id="FO117623">
    <property type="protein sequence ID" value="CCG05221.1"/>
    <property type="molecule type" value="Genomic_DNA"/>
</dbReference>
<dbReference type="InterPro" id="IPR032875">
    <property type="entry name" value="Succ_CoA_lig_flav_dom"/>
</dbReference>
<dbReference type="SUPFAM" id="SSF52210">
    <property type="entry name" value="Succinyl-CoA synthetase domains"/>
    <property type="match status" value="2"/>
</dbReference>
<dbReference type="Gene3D" id="3.40.50.261">
    <property type="entry name" value="Succinyl-CoA synthetase domains"/>
    <property type="match status" value="2"/>
</dbReference>
<keyword evidence="1" id="KW-0067">ATP-binding</keyword>
<dbReference type="OrthoDB" id="190266at2"/>
<dbReference type="Pfam" id="PF13549">
    <property type="entry name" value="ATP-grasp_5"/>
    <property type="match status" value="1"/>
</dbReference>
<proteinExistence type="predicted"/>
<dbReference type="InterPro" id="IPR013815">
    <property type="entry name" value="ATP_grasp_subdomain_1"/>
</dbReference>
<dbReference type="InterPro" id="IPR011761">
    <property type="entry name" value="ATP-grasp"/>
</dbReference>
<evidence type="ECO:0000259" key="2">
    <source>
        <dbReference type="PROSITE" id="PS50975"/>
    </source>
</evidence>
<reference evidence="3 4" key="1">
    <citation type="journal article" date="2012" name="J. Bacteriol.">
        <title>Genome Sequence of Blastococcus saxobsidens DD2, a Stone-Inhabiting Bacterium.</title>
        <authorList>
            <person name="Chouaia B."/>
            <person name="Crotti E."/>
            <person name="Brusetti L."/>
            <person name="Daffonchio D."/>
            <person name="Essoussi I."/>
            <person name="Nouioui I."/>
            <person name="Sbissi I."/>
            <person name="Ghodhbane-Gtari F."/>
            <person name="Gtari M."/>
            <person name="Vacherie B."/>
            <person name="Barbe V."/>
            <person name="Medigue C."/>
            <person name="Gury J."/>
            <person name="Pujic P."/>
            <person name="Normand P."/>
        </authorList>
    </citation>
    <scope>NUCLEOTIDE SEQUENCE [LARGE SCALE GENOMIC DNA]</scope>
    <source>
        <strain evidence="3 4">DD2</strain>
    </source>
</reference>
<dbReference type="PROSITE" id="PS50975">
    <property type="entry name" value="ATP_GRASP"/>
    <property type="match status" value="1"/>
</dbReference>
<dbReference type="STRING" id="1146883.BLASA_4412"/>
<dbReference type="Gene3D" id="3.30.470.20">
    <property type="entry name" value="ATP-grasp fold, B domain"/>
    <property type="match status" value="1"/>
</dbReference>
<evidence type="ECO:0000313" key="4">
    <source>
        <dbReference type="Proteomes" id="UP000007517"/>
    </source>
</evidence>
<dbReference type="eggNOG" id="COG0045">
    <property type="taxonomic scope" value="Bacteria"/>
</dbReference>
<feature type="domain" description="ATP-grasp" evidence="2">
    <location>
        <begin position="42"/>
        <end position="259"/>
    </location>
</feature>
<dbReference type="GO" id="GO:0005524">
    <property type="term" value="F:ATP binding"/>
    <property type="evidence" value="ECO:0007669"/>
    <property type="project" value="UniProtKB-UniRule"/>
</dbReference>
<evidence type="ECO:0000256" key="1">
    <source>
        <dbReference type="PROSITE-ProRule" id="PRU00409"/>
    </source>
</evidence>
<gene>
    <name evidence="3" type="ordered locus">BLASA_4412</name>
</gene>
<dbReference type="Pfam" id="PF13607">
    <property type="entry name" value="Succ_CoA_lig"/>
    <property type="match status" value="1"/>
</dbReference>
<dbReference type="HOGENOM" id="CLU_007415_2_2_11"/>
<dbReference type="SUPFAM" id="SSF56059">
    <property type="entry name" value="Glutathione synthetase ATP-binding domain-like"/>
    <property type="match status" value="1"/>
</dbReference>
<keyword evidence="4" id="KW-1185">Reference proteome</keyword>
<dbReference type="PANTHER" id="PTHR42793">
    <property type="entry name" value="COA BINDING DOMAIN CONTAINING PROTEIN"/>
    <property type="match status" value="1"/>
</dbReference>
<dbReference type="Pfam" id="PF13380">
    <property type="entry name" value="CoA_binding_2"/>
    <property type="match status" value="1"/>
</dbReference>
<dbReference type="Gene3D" id="3.30.1490.20">
    <property type="entry name" value="ATP-grasp fold, A domain"/>
    <property type="match status" value="1"/>
</dbReference>
<accession>H6RNS3</accession>
<dbReference type="Gene3D" id="3.40.50.720">
    <property type="entry name" value="NAD(P)-binding Rossmann-like Domain"/>
    <property type="match status" value="1"/>
</dbReference>
<name>H6RNS3_BLASD</name>
<dbReference type="eggNOG" id="COG1042">
    <property type="taxonomic scope" value="Bacteria"/>
</dbReference>
<evidence type="ECO:0000313" key="3">
    <source>
        <dbReference type="EMBL" id="CCG05221.1"/>
    </source>
</evidence>
<reference evidence="4" key="2">
    <citation type="submission" date="2012-02" db="EMBL/GenBank/DDBJ databases">
        <title>Complete genome sequence of Blastococcus saxobsidens strain DD2.</title>
        <authorList>
            <person name="Genoscope."/>
        </authorList>
    </citation>
    <scope>NUCLEOTIDE SEQUENCE [LARGE SCALE GENOMIC DNA]</scope>
    <source>
        <strain evidence="4">DD2</strain>
    </source>
</reference>
<dbReference type="KEGG" id="bsd:BLASA_4412"/>
<dbReference type="PANTHER" id="PTHR42793:SF1">
    <property type="entry name" value="PEPTIDYL-LYSINE N-ACETYLTRANSFERASE PATZ"/>
    <property type="match status" value="1"/>
</dbReference>
<dbReference type="GO" id="GO:0046872">
    <property type="term" value="F:metal ion binding"/>
    <property type="evidence" value="ECO:0007669"/>
    <property type="project" value="InterPro"/>
</dbReference>
<keyword evidence="1" id="KW-0547">Nucleotide-binding</keyword>
<protein>
    <submittedName>
        <fullName evidence="3">Acyl-CoA synthetase (NDP forming)</fullName>
    </submittedName>
</protein>
<dbReference type="InterPro" id="IPR016102">
    <property type="entry name" value="Succinyl-CoA_synth-like"/>
</dbReference>
<dbReference type="InterPro" id="IPR003781">
    <property type="entry name" value="CoA-bd"/>
</dbReference>
<organism evidence="3 4">
    <name type="scientific">Blastococcus saxobsidens (strain DD2)</name>
    <dbReference type="NCBI Taxonomy" id="1146883"/>
    <lineage>
        <taxon>Bacteria</taxon>
        <taxon>Bacillati</taxon>
        <taxon>Actinomycetota</taxon>
        <taxon>Actinomycetes</taxon>
        <taxon>Geodermatophilales</taxon>
        <taxon>Geodermatophilaceae</taxon>
        <taxon>Blastococcus</taxon>
    </lineage>
</organism>
<dbReference type="SUPFAM" id="SSF51735">
    <property type="entry name" value="NAD(P)-binding Rossmann-fold domains"/>
    <property type="match status" value="1"/>
</dbReference>
<sequence>MTDTAASVRLPATALDGSADLGTAVEAARRSGSRVLPELLAKHLLRERGVPTPRGTAVVSPEEGRTAVGWLTAPYVLKVISPTVVHKSDLGGVRVGLADADEVAGEITAMEQRLQEAGHDVDGFLIEELAPAGQEIVVGAVREPGLGFVLMLGLGGVFVEVLRDVTFRLCPITRGDVVEMLGELRGRSLLDGVRGAPAADVDALVDVVVAIGGADGLLANLPPDVVEVDLNPVIVAPRGAAVVDARLVISRDPAPEAAVHRAPEPTDFCALLTPKTVAVVGASARGTTPANLYIRNLRAFGYHGDIYPVHPTADLIEGLPASRSLGETPTPVDYAYVAVAAASVPGTLAAADGRVRFAQVISSGFGETPEGADLERQLVAAAEQAGVRLLGPNCLGTHSPHGRVTFVDRSPSEPGSVGVISQSGGLSVDILRLGQERGLRFSGVVSLGNGADVSPAELLTHFLDDPATGVVALYLESLAEGRRVLDVLRSRPVDKPVVLLAGGRTASGARAALSHTGALAGNHLLWPALARQAGLVLVDTLSQLVDALLAFQQEALGTRSTGTDVVLFGNGGGTSVLATDALERVGLQVPNLPEETVAALRALGLPPGTSLVNPLDAPAWTLAVDDGQVAERILSAVLDTSSPAAVISHLNVGIIMSNTATAESDVMAGLIDSIARARDRSRHQSHHLLVLRSDGNPAVERHVQAYRERALQSGLPVFGELVDAASAAAALLLHERVQARRAQR</sequence>